<organism evidence="1 2">
    <name type="scientific">Allacma fusca</name>
    <dbReference type="NCBI Taxonomy" id="39272"/>
    <lineage>
        <taxon>Eukaryota</taxon>
        <taxon>Metazoa</taxon>
        <taxon>Ecdysozoa</taxon>
        <taxon>Arthropoda</taxon>
        <taxon>Hexapoda</taxon>
        <taxon>Collembola</taxon>
        <taxon>Symphypleona</taxon>
        <taxon>Sminthuridae</taxon>
        <taxon>Allacma</taxon>
    </lineage>
</organism>
<reference evidence="1" key="1">
    <citation type="submission" date="2021-06" db="EMBL/GenBank/DDBJ databases">
        <authorList>
            <person name="Hodson N. C."/>
            <person name="Mongue J. A."/>
            <person name="Jaron S. K."/>
        </authorList>
    </citation>
    <scope>NUCLEOTIDE SEQUENCE</scope>
</reference>
<name>A0A8J2JXQ5_9HEXA</name>
<dbReference type="EMBL" id="CAJVCH010147045">
    <property type="protein sequence ID" value="CAG7727319.1"/>
    <property type="molecule type" value="Genomic_DNA"/>
</dbReference>
<accession>A0A8J2JXQ5</accession>
<gene>
    <name evidence="1" type="ORF">AFUS01_LOCUS16169</name>
</gene>
<feature type="non-terminal residue" evidence="1">
    <location>
        <position position="1"/>
    </location>
</feature>
<comment type="caution">
    <text evidence="1">The sequence shown here is derived from an EMBL/GenBank/DDBJ whole genome shotgun (WGS) entry which is preliminary data.</text>
</comment>
<dbReference type="Proteomes" id="UP000708208">
    <property type="component" value="Unassembled WGS sequence"/>
</dbReference>
<proteinExistence type="predicted"/>
<evidence type="ECO:0000313" key="1">
    <source>
        <dbReference type="EMBL" id="CAG7727319.1"/>
    </source>
</evidence>
<keyword evidence="2" id="KW-1185">Reference proteome</keyword>
<sequence length="12" mass="1460">LGNTRRRIKECN</sequence>
<protein>
    <submittedName>
        <fullName evidence="1">Uncharacterized protein</fullName>
    </submittedName>
</protein>
<evidence type="ECO:0000313" key="2">
    <source>
        <dbReference type="Proteomes" id="UP000708208"/>
    </source>
</evidence>